<dbReference type="NCBIfam" id="TIGR03898">
    <property type="entry name" value="lanti_MRSA_kill"/>
    <property type="match status" value="1"/>
</dbReference>
<gene>
    <name evidence="1" type="ordered locus">Sta7437_1218</name>
</gene>
<evidence type="ECO:0000313" key="1">
    <source>
        <dbReference type="EMBL" id="AFZ34788.1"/>
    </source>
</evidence>
<dbReference type="Proteomes" id="UP000010473">
    <property type="component" value="Chromosome"/>
</dbReference>
<name>K9XQJ2_STAC7</name>
<evidence type="ECO:0000313" key="2">
    <source>
        <dbReference type="Proteomes" id="UP000010473"/>
    </source>
</evidence>
<dbReference type="eggNOG" id="ENOG5033G6U">
    <property type="taxonomic scope" value="Bacteria"/>
</dbReference>
<keyword evidence="2" id="KW-1185">Reference proteome</keyword>
<dbReference type="OrthoDB" id="3539673at2"/>
<proteinExistence type="predicted"/>
<organism evidence="1 2">
    <name type="scientific">Stanieria cyanosphaera (strain ATCC 29371 / PCC 7437)</name>
    <dbReference type="NCBI Taxonomy" id="111780"/>
    <lineage>
        <taxon>Bacteria</taxon>
        <taxon>Bacillati</taxon>
        <taxon>Cyanobacteriota</taxon>
        <taxon>Cyanophyceae</taxon>
        <taxon>Pleurocapsales</taxon>
        <taxon>Dermocarpellaceae</taxon>
        <taxon>Stanieria</taxon>
    </lineage>
</organism>
<dbReference type="HOGENOM" id="CLU_194381_1_0_3"/>
<dbReference type="RefSeq" id="WP_015192461.1">
    <property type="nucleotide sequence ID" value="NC_019748.1"/>
</dbReference>
<dbReference type="STRING" id="111780.Sta7437_1218"/>
<accession>K9XQJ2</accession>
<protein>
    <submittedName>
        <fullName evidence="1">Uncharacterized protein</fullName>
    </submittedName>
</protein>
<dbReference type="KEGG" id="scs:Sta7437_1218"/>
<sequence length="91" mass="10368">MSNQDIVRAWKDEDYWHSLSEEMRSRLPENPAGIIELSDEQMELIVGGLKISSRGNCTINSNHSQVCITKQNFNCLITKVIKNGVCINRVF</sequence>
<dbReference type="InterPro" id="IPR027635">
    <property type="entry name" value="Lantibiotic2_lead_pep_dom"/>
</dbReference>
<dbReference type="GO" id="GO:0042742">
    <property type="term" value="P:defense response to bacterium"/>
    <property type="evidence" value="ECO:0007669"/>
    <property type="project" value="InterPro"/>
</dbReference>
<reference evidence="2" key="1">
    <citation type="journal article" date="2013" name="Proc. Natl. Acad. Sci. U.S.A.">
        <title>Improving the coverage of the cyanobacterial phylum using diversity-driven genome sequencing.</title>
        <authorList>
            <person name="Shih P.M."/>
            <person name="Wu D."/>
            <person name="Latifi A."/>
            <person name="Axen S.D."/>
            <person name="Fewer D.P."/>
            <person name="Talla E."/>
            <person name="Calteau A."/>
            <person name="Cai F."/>
            <person name="Tandeau de Marsac N."/>
            <person name="Rippka R."/>
            <person name="Herdman M."/>
            <person name="Sivonen K."/>
            <person name="Coursin T."/>
            <person name="Laurent T."/>
            <person name="Goodwin L."/>
            <person name="Nolan M."/>
            <person name="Davenport K.W."/>
            <person name="Han C.S."/>
            <person name="Rubin E.M."/>
            <person name="Eisen J.A."/>
            <person name="Woyke T."/>
            <person name="Gugger M."/>
            <person name="Kerfeld C.A."/>
        </authorList>
    </citation>
    <scope>NUCLEOTIDE SEQUENCE [LARGE SCALE GENOMIC DNA]</scope>
    <source>
        <strain evidence="2">ATCC 29371 / PCC 7437</strain>
    </source>
</reference>
<dbReference type="AlphaFoldDB" id="K9XQJ2"/>
<dbReference type="EMBL" id="CP003653">
    <property type="protein sequence ID" value="AFZ34788.1"/>
    <property type="molecule type" value="Genomic_DNA"/>
</dbReference>